<organism evidence="1 2">
    <name type="scientific">Chryseobacterium tructae</name>
    <dbReference type="NCBI Taxonomy" id="1037380"/>
    <lineage>
        <taxon>Bacteria</taxon>
        <taxon>Pseudomonadati</taxon>
        <taxon>Bacteroidota</taxon>
        <taxon>Flavobacteriia</taxon>
        <taxon>Flavobacteriales</taxon>
        <taxon>Weeksellaceae</taxon>
        <taxon>Chryseobacterium group</taxon>
        <taxon>Chryseobacterium</taxon>
    </lineage>
</organism>
<gene>
    <name evidence="1" type="ORF">ACFONJ_06595</name>
</gene>
<evidence type="ECO:0000313" key="1">
    <source>
        <dbReference type="EMBL" id="MFC3755630.1"/>
    </source>
</evidence>
<dbReference type="EMBL" id="JBHRYO010000002">
    <property type="protein sequence ID" value="MFC3755630.1"/>
    <property type="molecule type" value="Genomic_DNA"/>
</dbReference>
<reference evidence="2" key="1">
    <citation type="journal article" date="2019" name="Int. J. Syst. Evol. Microbiol.">
        <title>The Global Catalogue of Microorganisms (GCM) 10K type strain sequencing project: providing services to taxonomists for standard genome sequencing and annotation.</title>
        <authorList>
            <consortium name="The Broad Institute Genomics Platform"/>
            <consortium name="The Broad Institute Genome Sequencing Center for Infectious Disease"/>
            <person name="Wu L."/>
            <person name="Ma J."/>
        </authorList>
    </citation>
    <scope>NUCLEOTIDE SEQUENCE [LARGE SCALE GENOMIC DNA]</scope>
    <source>
        <strain evidence="2">CECT 7798</strain>
    </source>
</reference>
<sequence length="127" mass="14770">MKEKILNYLRSAAENLIFIKLNFNKLPTDLQETVNKTEKETIPKSINTLIDFLNMGAETKINYVSSLEEGINLIIDIDVDKIFDEVRINTDYKIYGAKNIEQLLDFPIIKIKADSEYLYTVKNLMYL</sequence>
<proteinExistence type="predicted"/>
<dbReference type="RefSeq" id="WP_290295669.1">
    <property type="nucleotide sequence ID" value="NZ_JAUFQR010000001.1"/>
</dbReference>
<keyword evidence="2" id="KW-1185">Reference proteome</keyword>
<comment type="caution">
    <text evidence="1">The sequence shown here is derived from an EMBL/GenBank/DDBJ whole genome shotgun (WGS) entry which is preliminary data.</text>
</comment>
<name>A0ABV7XS26_9FLAO</name>
<protein>
    <submittedName>
        <fullName evidence="1">Uncharacterized protein</fullName>
    </submittedName>
</protein>
<evidence type="ECO:0000313" key="2">
    <source>
        <dbReference type="Proteomes" id="UP001595735"/>
    </source>
</evidence>
<accession>A0ABV7XS26</accession>
<dbReference type="Proteomes" id="UP001595735">
    <property type="component" value="Unassembled WGS sequence"/>
</dbReference>